<dbReference type="SUPFAM" id="SSF53300">
    <property type="entry name" value="vWA-like"/>
    <property type="match status" value="2"/>
</dbReference>
<reference evidence="8" key="1">
    <citation type="submission" date="2025-08" db="UniProtKB">
        <authorList>
            <consortium name="RefSeq"/>
        </authorList>
    </citation>
    <scope>IDENTIFICATION</scope>
</reference>
<feature type="domain" description="VWFA" evidence="5">
    <location>
        <begin position="647"/>
        <end position="832"/>
    </location>
</feature>
<evidence type="ECO:0000256" key="3">
    <source>
        <dbReference type="SAM" id="MobiDB-lite"/>
    </source>
</evidence>
<dbReference type="InterPro" id="IPR050525">
    <property type="entry name" value="ECM_Assembly_Org"/>
</dbReference>
<dbReference type="PROSITE" id="PS50234">
    <property type="entry name" value="VWFA"/>
    <property type="match status" value="2"/>
</dbReference>
<name>A0ABM4DE78_HYDVU</name>
<dbReference type="PANTHER" id="PTHR24020:SF20">
    <property type="entry name" value="PH DOMAIN-CONTAINING PROTEIN"/>
    <property type="match status" value="1"/>
</dbReference>
<dbReference type="PRINTS" id="PR00480">
    <property type="entry name" value="ASTACIN"/>
</dbReference>
<feature type="transmembrane region" description="Helical" evidence="4">
    <location>
        <begin position="7"/>
        <end position="27"/>
    </location>
</feature>
<comment type="caution">
    <text evidence="1">Lacks conserved residue(s) required for the propagation of feature annotation.</text>
</comment>
<dbReference type="CDD" id="cd04280">
    <property type="entry name" value="ZnMc_astacin_like"/>
    <property type="match status" value="1"/>
</dbReference>
<evidence type="ECO:0000259" key="6">
    <source>
        <dbReference type="PROSITE" id="PS51864"/>
    </source>
</evidence>
<keyword evidence="2" id="KW-0645">Protease</keyword>
<keyword evidence="4" id="KW-0472">Membrane</keyword>
<gene>
    <name evidence="8" type="primary">LOC101239439</name>
</gene>
<dbReference type="SUPFAM" id="SSF55486">
    <property type="entry name" value="Metalloproteases ('zincins'), catalytic domain"/>
    <property type="match status" value="1"/>
</dbReference>
<dbReference type="InterPro" id="IPR024079">
    <property type="entry name" value="MetalloPept_cat_dom_sf"/>
</dbReference>
<dbReference type="Pfam" id="PF01400">
    <property type="entry name" value="Astacin"/>
    <property type="match status" value="1"/>
</dbReference>
<feature type="binding site" evidence="1">
    <location>
        <position position="1230"/>
    </location>
    <ligand>
        <name>Zn(2+)</name>
        <dbReference type="ChEBI" id="CHEBI:29105"/>
        <note>catalytic</note>
    </ligand>
</feature>
<evidence type="ECO:0000259" key="5">
    <source>
        <dbReference type="PROSITE" id="PS50234"/>
    </source>
</evidence>
<keyword evidence="4" id="KW-1133">Transmembrane helix</keyword>
<feature type="domain" description="VWFA" evidence="5">
    <location>
        <begin position="135"/>
        <end position="311"/>
    </location>
</feature>
<evidence type="ECO:0000313" key="8">
    <source>
        <dbReference type="RefSeq" id="XP_065672716.1"/>
    </source>
</evidence>
<dbReference type="Gene3D" id="3.40.50.410">
    <property type="entry name" value="von Willebrand factor, type A domain"/>
    <property type="match status" value="2"/>
</dbReference>
<dbReference type="RefSeq" id="XP_065672716.1">
    <property type="nucleotide sequence ID" value="XM_065816644.1"/>
</dbReference>
<protein>
    <recommendedName>
        <fullName evidence="2">Metalloendopeptidase</fullName>
        <ecNumber evidence="2">3.4.24.-</ecNumber>
    </recommendedName>
</protein>
<dbReference type="SMART" id="SM00327">
    <property type="entry name" value="VWA"/>
    <property type="match status" value="2"/>
</dbReference>
<evidence type="ECO:0000256" key="1">
    <source>
        <dbReference type="PROSITE-ProRule" id="PRU01211"/>
    </source>
</evidence>
<dbReference type="InterPro" id="IPR006026">
    <property type="entry name" value="Peptidase_Metallo"/>
</dbReference>
<evidence type="ECO:0000256" key="2">
    <source>
        <dbReference type="RuleBase" id="RU361183"/>
    </source>
</evidence>
<dbReference type="InterPro" id="IPR002035">
    <property type="entry name" value="VWF_A"/>
</dbReference>
<dbReference type="InterPro" id="IPR001506">
    <property type="entry name" value="Peptidase_M12A"/>
</dbReference>
<evidence type="ECO:0000256" key="4">
    <source>
        <dbReference type="SAM" id="Phobius"/>
    </source>
</evidence>
<dbReference type="PROSITE" id="PS51864">
    <property type="entry name" value="ASTACIN"/>
    <property type="match status" value="1"/>
</dbReference>
<evidence type="ECO:0000313" key="7">
    <source>
        <dbReference type="Proteomes" id="UP001652625"/>
    </source>
</evidence>
<feature type="binding site" evidence="1">
    <location>
        <position position="1234"/>
    </location>
    <ligand>
        <name>Zn(2+)</name>
        <dbReference type="ChEBI" id="CHEBI:29105"/>
        <note>catalytic</note>
    </ligand>
</feature>
<dbReference type="Pfam" id="PF00092">
    <property type="entry name" value="VWA"/>
    <property type="match status" value="2"/>
</dbReference>
<dbReference type="EC" id="3.4.24.-" evidence="2"/>
<dbReference type="SMART" id="SM00235">
    <property type="entry name" value="ZnMc"/>
    <property type="match status" value="1"/>
</dbReference>
<feature type="domain" description="Peptidase M12A" evidence="6">
    <location>
        <begin position="1138"/>
        <end position="1335"/>
    </location>
</feature>
<proteinExistence type="predicted"/>
<sequence>MYLRNKMLYYLVEIVVVYALLFGILSIQSEHVSRAERRNRKFGNINGHDIFVPKSTEDFVKEHKAEENTQELLAAGIIEEGDIKVSDLFDELRNGKKSNLWHYSEDNWDFNAIPYLISPIKEISATIPACETVVDVGFILDSSGSLKNDYSNEKHFLKQLAATFSISKTGSHAAVVTFSDKATLDIKLSDCYDEISFNKAVDRIPHMNSNTRIDLALRYALKVFEESNGARKNVPKLLFLITDGKHTSNYESENPVSVANELRNKGIDIVAIGVGKDVSFKELVSIAGSNRNVFLAEDFRDLTKASFSKRVRKESCLSGDLRNEVKLAKDSLYLTLPLLEKEFFISFELKPTFYAHGYHSVLRFEFGNGRYIAVGFENGDGTLVINSVLSVTINKNVHPDSPLTLNRWTTIKMYQQVFGSMHIYSLEVSGKLIFTKVNENPVDFTFVTVYASESRHLSQAGYFRNLKIRNGNQGFIVKHETLLKKSEVTTFLPNMEKKYVISFDIRPNGVPNSYFYNIIHLMPANENIDAANNYPSIWFNKNSDGKLNVASSTKTVHACTESCLAFNTWSKITLSQVFRNGGYVYTIKLNENIIHSEKRDNSVELENIKLYAGSSEHITHNGFIRNLFISNQVNSKSNNNLCGGLLDVVFLIDSSTNMKDNFAKVKRFMKEIAKSFGLSTEGSHVSIILFSSEAKVSFKLSDNQDESTFESACDSIDENAIPSTKIPIKIEKALQLAQKELFVQTNTGREFIPKTVILITAGKQNPSKYGERVDKPFPFALELREKGVSIISIAIGSEIEKSELTGITGNIEKVFLASNFQDLLENEFLTKVKKAACGTGLNDEQRINRGRLIAVLPKFSKQYSISLDIKPISYSLAVQSVLRFSIGETNVSHGFQIFAIYFKSLLGHFVVSTEINKNRNFQYTYPTNIPLNKWLEVTVSQYETVENKFTFEIKLNGKQVYSIVNNHPVDHSNVKVYASDPYFPALTGLIRNFRFSNEDNGKPEKEYIVQDETPLSSEKLLTTIPKLGKEYEISFEVKPENTKRWFNIFQIMHGKNEKYDEERLGFWINEELKGRISSGLNSSFSFDFSEIILPHIWSNIRISQQYFQGNYLYEVEFNDKEIFSYVNPEPNEYRNLKVFISSPLHDTISAHIKNFAIINGHDDVELRKVVRAAIKDFHDFTRVRFVPYNDQLDYLYFEPTKGCYSKIGKVGGEQPISVGDGCRWKGTVVHLIMHALGFLHETARMDRDESIEINYANMDPKMAVNFRKYDSVGQKLHQLYDYSSIMHYWPLAFSNNKLATIIPLKSSVKQDDIGQRYGFSTGDIRRINEAYRSISSTGVTEETLSLSLGGSGSLQAGGSLNSHPGAAVNLQAGKAVNPSIGVTLNSQTGGVVNLQTEGSQSGGTIGLPVGGKVNSSIGLTLSSSVGGAVNSQAEKAINLQAGETINSQTEGSVSLQSGGTINLQAEGKVNPLIGLTLNSSAGGIATSQSEGAINLQAGETVNSQTVGSQSGGAINLQVEGKLNPSIGLKLSSPTGEAITSQVGAINEQTGQTVSSQTDSLMSSQSGGTINLQTGGKINPSIGLTLNSLTGEVTSQVGGAINEQAGEAVNSQTEGLISSQSGGTINLQGGGKVTPSIGLNLNSLTGGKLISQVGGAVNEQAGEIVSSQTEGLISSQSGGAINLHTGGKVNPSIGLTLNSPTGEAVTSQAEGTINNHAGETVSSQTEGLVSSQPGGAINLHTGGRVNPSIGFALNSSAGGVVNSQAGGAINLDTGENVITQTEGSVGSQAGEVISLQSGGKVNPPTECLVSSQAEEKLNSQVDLKNEENVNLQIGENVNSSIGVLLNSPTGTIVNSNAENSVGLQSEGKINVKTGEKVNPCLGVPLNSPLGKAVNSQTESSVSLQAEKLVYLHDEGSVNTPDEVVINAPTEGTVGVKEKNDSVYNILKPTSSSSLVDEAVSNNPCLNLPPTSPSSQDKIKGCLKTTPIPRRNPPTEKTVDSHANVGANPPLVSVINGGVANLFEQYPSWPFDFKISPSTKPCCNGNITHNCKCNCISIFINEAAHPSKRNYLCHKKRSKDPGFILSETDEYPIKDCVLLPFEYKSKRFLCYSREPNYKLRWSSNPHAKNCIQYTLGTLRKKLCGSLSQ</sequence>
<keyword evidence="2" id="KW-0482">Metalloprotease</keyword>
<dbReference type="Gene3D" id="3.40.390.10">
    <property type="entry name" value="Collagenase (Catalytic Domain)"/>
    <property type="match status" value="1"/>
</dbReference>
<dbReference type="GeneID" id="101239439"/>
<dbReference type="PANTHER" id="PTHR24020">
    <property type="entry name" value="COLLAGEN ALPHA"/>
    <property type="match status" value="1"/>
</dbReference>
<dbReference type="Proteomes" id="UP001652625">
    <property type="component" value="Chromosome 13"/>
</dbReference>
<keyword evidence="4" id="KW-0812">Transmembrane</keyword>
<dbReference type="CDD" id="cd01450">
    <property type="entry name" value="vWFA_subfamily_ECM"/>
    <property type="match status" value="2"/>
</dbReference>
<dbReference type="InterPro" id="IPR034035">
    <property type="entry name" value="Astacin-like_dom"/>
</dbReference>
<feature type="region of interest" description="Disordered" evidence="3">
    <location>
        <begin position="1983"/>
        <end position="2002"/>
    </location>
</feature>
<feature type="binding site" evidence="1">
    <location>
        <position position="1240"/>
    </location>
    <ligand>
        <name>Zn(2+)</name>
        <dbReference type="ChEBI" id="CHEBI:29105"/>
        <note>catalytic</note>
    </ligand>
</feature>
<keyword evidence="7" id="KW-1185">Reference proteome</keyword>
<organism evidence="7 8">
    <name type="scientific">Hydra vulgaris</name>
    <name type="common">Hydra</name>
    <name type="synonym">Hydra attenuata</name>
    <dbReference type="NCBI Taxonomy" id="6087"/>
    <lineage>
        <taxon>Eukaryota</taxon>
        <taxon>Metazoa</taxon>
        <taxon>Cnidaria</taxon>
        <taxon>Hydrozoa</taxon>
        <taxon>Hydroidolina</taxon>
        <taxon>Anthoathecata</taxon>
        <taxon>Aplanulata</taxon>
        <taxon>Hydridae</taxon>
        <taxon>Hydra</taxon>
    </lineage>
</organism>
<keyword evidence="1 2" id="KW-0479">Metal-binding</keyword>
<keyword evidence="2" id="KW-0378">Hydrolase</keyword>
<dbReference type="InterPro" id="IPR036465">
    <property type="entry name" value="vWFA_dom_sf"/>
</dbReference>
<comment type="cofactor">
    <cofactor evidence="1 2">
        <name>Zn(2+)</name>
        <dbReference type="ChEBI" id="CHEBI:29105"/>
    </cofactor>
    <text evidence="1 2">Binds 1 zinc ion per subunit.</text>
</comment>
<keyword evidence="1 2" id="KW-0862">Zinc</keyword>
<accession>A0ABM4DE78</accession>